<evidence type="ECO:0000313" key="1">
    <source>
        <dbReference type="EMBL" id="JAE25363.1"/>
    </source>
</evidence>
<dbReference type="AlphaFoldDB" id="A0A0A9GXP8"/>
<sequence length="21" mass="2238">MAIRALQTGVTPSNPILITKL</sequence>
<organism evidence="1">
    <name type="scientific">Arundo donax</name>
    <name type="common">Giant reed</name>
    <name type="synonym">Donax arundinaceus</name>
    <dbReference type="NCBI Taxonomy" id="35708"/>
    <lineage>
        <taxon>Eukaryota</taxon>
        <taxon>Viridiplantae</taxon>
        <taxon>Streptophyta</taxon>
        <taxon>Embryophyta</taxon>
        <taxon>Tracheophyta</taxon>
        <taxon>Spermatophyta</taxon>
        <taxon>Magnoliopsida</taxon>
        <taxon>Liliopsida</taxon>
        <taxon>Poales</taxon>
        <taxon>Poaceae</taxon>
        <taxon>PACMAD clade</taxon>
        <taxon>Arundinoideae</taxon>
        <taxon>Arundineae</taxon>
        <taxon>Arundo</taxon>
    </lineage>
</organism>
<reference evidence="1" key="1">
    <citation type="submission" date="2014-09" db="EMBL/GenBank/DDBJ databases">
        <authorList>
            <person name="Magalhaes I.L.F."/>
            <person name="Oliveira U."/>
            <person name="Santos F.R."/>
            <person name="Vidigal T.H.D.A."/>
            <person name="Brescovit A.D."/>
            <person name="Santos A.J."/>
        </authorList>
    </citation>
    <scope>NUCLEOTIDE SEQUENCE</scope>
    <source>
        <tissue evidence="1">Shoot tissue taken approximately 20 cm above the soil surface</tissue>
    </source>
</reference>
<dbReference type="EMBL" id="GBRH01172533">
    <property type="protein sequence ID" value="JAE25363.1"/>
    <property type="molecule type" value="Transcribed_RNA"/>
</dbReference>
<name>A0A0A9GXP8_ARUDO</name>
<protein>
    <submittedName>
        <fullName evidence="1">Uncharacterized protein</fullName>
    </submittedName>
</protein>
<proteinExistence type="predicted"/>
<reference evidence="1" key="2">
    <citation type="journal article" date="2015" name="Data Brief">
        <title>Shoot transcriptome of the giant reed, Arundo donax.</title>
        <authorList>
            <person name="Barrero R.A."/>
            <person name="Guerrero F.D."/>
            <person name="Moolhuijzen P."/>
            <person name="Goolsby J.A."/>
            <person name="Tidwell J."/>
            <person name="Bellgard S.E."/>
            <person name="Bellgard M.I."/>
        </authorList>
    </citation>
    <scope>NUCLEOTIDE SEQUENCE</scope>
    <source>
        <tissue evidence="1">Shoot tissue taken approximately 20 cm above the soil surface</tissue>
    </source>
</reference>
<accession>A0A0A9GXP8</accession>